<protein>
    <submittedName>
        <fullName evidence="1">DUF1289 domain-containing protein</fullName>
    </submittedName>
</protein>
<dbReference type="EMBL" id="RCZI01000005">
    <property type="protein sequence ID" value="TPG25262.1"/>
    <property type="molecule type" value="Genomic_DNA"/>
</dbReference>
<accession>A0A502DKG9</accession>
<evidence type="ECO:0000313" key="1">
    <source>
        <dbReference type="EMBL" id="TPG25262.1"/>
    </source>
</evidence>
<comment type="caution">
    <text evidence="1">The sequence shown here is derived from an EMBL/GenBank/DDBJ whole genome shotgun (WGS) entry which is preliminary data.</text>
</comment>
<dbReference type="RefSeq" id="WP_140843793.1">
    <property type="nucleotide sequence ID" value="NZ_RCZI01000005.1"/>
</dbReference>
<dbReference type="Proteomes" id="UP000319212">
    <property type="component" value="Unassembled WGS sequence"/>
</dbReference>
<dbReference type="AlphaFoldDB" id="A0A502DKG9"/>
<name>A0A502DKG9_9BURK</name>
<dbReference type="OrthoDB" id="8911262at2"/>
<evidence type="ECO:0000313" key="2">
    <source>
        <dbReference type="Proteomes" id="UP000319212"/>
    </source>
</evidence>
<reference evidence="1 2" key="1">
    <citation type="journal article" date="2019" name="Environ. Microbiol.">
        <title>Species interactions and distinct microbial communities in high Arctic permafrost affected cryosols are associated with the CH4 and CO2 gas fluxes.</title>
        <authorList>
            <person name="Altshuler I."/>
            <person name="Hamel J."/>
            <person name="Turney S."/>
            <person name="Magnuson E."/>
            <person name="Levesque R."/>
            <person name="Greer C."/>
            <person name="Whyte L.G."/>
        </authorList>
    </citation>
    <scope>NUCLEOTIDE SEQUENCE [LARGE SCALE GENOMIC DNA]</scope>
    <source>
        <strain evidence="1 2">S06.C</strain>
    </source>
</reference>
<sequence>MDAKDVSTLAQRAAGVIAAFDTAVPSPCVSVCKMDADRRYCIGCLRTIPEIAGWSKMDDAGRRRIWQAIQMRAHSPQGAEANP</sequence>
<proteinExistence type="predicted"/>
<dbReference type="PANTHER" id="PTHR35175:SF2">
    <property type="entry name" value="DUF1289 DOMAIN-CONTAINING PROTEIN"/>
    <property type="match status" value="1"/>
</dbReference>
<organism evidence="1 2">
    <name type="scientific">Variovorax guangxiensis</name>
    <dbReference type="NCBI Taxonomy" id="1775474"/>
    <lineage>
        <taxon>Bacteria</taxon>
        <taxon>Pseudomonadati</taxon>
        <taxon>Pseudomonadota</taxon>
        <taxon>Betaproteobacteria</taxon>
        <taxon>Burkholderiales</taxon>
        <taxon>Comamonadaceae</taxon>
        <taxon>Variovorax</taxon>
    </lineage>
</organism>
<dbReference type="PANTHER" id="PTHR35175">
    <property type="entry name" value="DUF1289 DOMAIN-CONTAINING PROTEIN"/>
    <property type="match status" value="1"/>
</dbReference>
<dbReference type="InterPro" id="IPR010710">
    <property type="entry name" value="DUF1289"/>
</dbReference>
<gene>
    <name evidence="1" type="ORF">EAH82_17070</name>
</gene>
<dbReference type="Pfam" id="PF06945">
    <property type="entry name" value="DUF1289"/>
    <property type="match status" value="1"/>
</dbReference>